<keyword evidence="1" id="KW-0472">Membrane</keyword>
<feature type="transmembrane region" description="Helical" evidence="1">
    <location>
        <begin position="6"/>
        <end position="29"/>
    </location>
</feature>
<evidence type="ECO:0000313" key="2">
    <source>
        <dbReference type="EMBL" id="SPT54424.1"/>
    </source>
</evidence>
<feature type="transmembrane region" description="Helical" evidence="1">
    <location>
        <begin position="68"/>
        <end position="90"/>
    </location>
</feature>
<gene>
    <name evidence="2" type="ORF">NCTC11535_02141</name>
</gene>
<dbReference type="EMBL" id="UAPQ01000011">
    <property type="protein sequence ID" value="SPT54424.1"/>
    <property type="molecule type" value="Genomic_DNA"/>
</dbReference>
<organism evidence="2 3">
    <name type="scientific">Actinomyces bovis</name>
    <dbReference type="NCBI Taxonomy" id="1658"/>
    <lineage>
        <taxon>Bacteria</taxon>
        <taxon>Bacillati</taxon>
        <taxon>Actinomycetota</taxon>
        <taxon>Actinomycetes</taxon>
        <taxon>Actinomycetales</taxon>
        <taxon>Actinomycetaceae</taxon>
        <taxon>Actinomyces</taxon>
    </lineage>
</organism>
<protein>
    <submittedName>
        <fullName evidence="2">NfeD-like C-terminal, partner-binding</fullName>
    </submittedName>
</protein>
<feature type="transmembrane region" description="Helical" evidence="1">
    <location>
        <begin position="41"/>
        <end position="62"/>
    </location>
</feature>
<keyword evidence="1" id="KW-1133">Transmembrane helix</keyword>
<name>A0ABY1VQL2_9ACTO</name>
<dbReference type="Gene3D" id="2.40.50.140">
    <property type="entry name" value="Nucleic acid-binding proteins"/>
    <property type="match status" value="1"/>
</dbReference>
<reference evidence="2 3" key="1">
    <citation type="submission" date="2018-06" db="EMBL/GenBank/DDBJ databases">
        <authorList>
            <consortium name="Pathogen Informatics"/>
            <person name="Doyle S."/>
        </authorList>
    </citation>
    <scope>NUCLEOTIDE SEQUENCE [LARGE SCALE GENOMIC DNA]</scope>
    <source>
        <strain evidence="2 3">NCTC11535</strain>
    </source>
</reference>
<comment type="caution">
    <text evidence="2">The sequence shown here is derived from an EMBL/GenBank/DDBJ whole genome shotgun (WGS) entry which is preliminary data.</text>
</comment>
<keyword evidence="3" id="KW-1185">Reference proteome</keyword>
<accession>A0ABY1VQL2</accession>
<dbReference type="InterPro" id="IPR012340">
    <property type="entry name" value="NA-bd_OB-fold"/>
</dbReference>
<keyword evidence="1" id="KW-0812">Transmembrane</keyword>
<sequence length="166" mass="17589">MTLFSWCCVIGCGVLLLSLVLDGLFDGFLDGLDDSFFDGALPVTAMAVGVFGAMGMLVQALLGREVNAAVAFGVPLTAGLASGWATRSLWRRFKRSMPRNAVAPMAEELVGARVRVQWWREGRGEVSASARGHQLTLLAISDEALHAGAEVIVLDAKDGVLQVTAL</sequence>
<dbReference type="Proteomes" id="UP000250006">
    <property type="component" value="Unassembled WGS sequence"/>
</dbReference>
<evidence type="ECO:0000313" key="3">
    <source>
        <dbReference type="Proteomes" id="UP000250006"/>
    </source>
</evidence>
<proteinExistence type="predicted"/>
<dbReference type="RefSeq" id="WP_111837318.1">
    <property type="nucleotide sequence ID" value="NZ_UAPQ01000011.1"/>
</dbReference>
<evidence type="ECO:0000256" key="1">
    <source>
        <dbReference type="SAM" id="Phobius"/>
    </source>
</evidence>